<keyword evidence="3" id="KW-1185">Reference proteome</keyword>
<organism evidence="2 3">
    <name type="scientific">Lysobacter hankyongensis</name>
    <dbReference type="NCBI Taxonomy" id="1176535"/>
    <lineage>
        <taxon>Bacteria</taxon>
        <taxon>Pseudomonadati</taxon>
        <taxon>Pseudomonadota</taxon>
        <taxon>Gammaproteobacteria</taxon>
        <taxon>Lysobacterales</taxon>
        <taxon>Lysobacteraceae</taxon>
        <taxon>Lysobacter</taxon>
    </lineage>
</organism>
<protein>
    <recommendedName>
        <fullName evidence="4">Alginate lyase domain-containing protein</fullName>
    </recommendedName>
</protein>
<dbReference type="Proteomes" id="UP001499959">
    <property type="component" value="Unassembled WGS sequence"/>
</dbReference>
<comment type="caution">
    <text evidence="2">The sequence shown here is derived from an EMBL/GenBank/DDBJ whole genome shotgun (WGS) entry which is preliminary data.</text>
</comment>
<name>A0ABP9C213_9GAMM</name>
<accession>A0ABP9C213</accession>
<dbReference type="EMBL" id="BAABJE010000018">
    <property type="protein sequence ID" value="GAA4803688.1"/>
    <property type="molecule type" value="Genomic_DNA"/>
</dbReference>
<evidence type="ECO:0000313" key="3">
    <source>
        <dbReference type="Proteomes" id="UP001499959"/>
    </source>
</evidence>
<evidence type="ECO:0000256" key="1">
    <source>
        <dbReference type="SAM" id="SignalP"/>
    </source>
</evidence>
<feature type="chain" id="PRO_5046848354" description="Alginate lyase domain-containing protein" evidence="1">
    <location>
        <begin position="23"/>
        <end position="357"/>
    </location>
</feature>
<reference evidence="3" key="1">
    <citation type="journal article" date="2019" name="Int. J. Syst. Evol. Microbiol.">
        <title>The Global Catalogue of Microorganisms (GCM) 10K type strain sequencing project: providing services to taxonomists for standard genome sequencing and annotation.</title>
        <authorList>
            <consortium name="The Broad Institute Genomics Platform"/>
            <consortium name="The Broad Institute Genome Sequencing Center for Infectious Disease"/>
            <person name="Wu L."/>
            <person name="Ma J."/>
        </authorList>
    </citation>
    <scope>NUCLEOTIDE SEQUENCE [LARGE SCALE GENOMIC DNA]</scope>
    <source>
        <strain evidence="3">JCM 18204</strain>
    </source>
</reference>
<gene>
    <name evidence="2" type="ORF">GCM10023307_33050</name>
</gene>
<evidence type="ECO:0008006" key="4">
    <source>
        <dbReference type="Google" id="ProtNLM"/>
    </source>
</evidence>
<keyword evidence="1" id="KW-0732">Signal</keyword>
<evidence type="ECO:0000313" key="2">
    <source>
        <dbReference type="EMBL" id="GAA4803688.1"/>
    </source>
</evidence>
<sequence length="357" mass="40201">MRKVRGIVFVMMDLLAVGLAAAHNINPLQNKYGQDSGMPLGRVAEPVHEEITQLARACMQAHPGPVHTPLICADDTERSIEPRGNKYDSLVRGVWWNDDPNQLLFALRQGRFLSWMHDARLIATTGRNWQGKPAAIGSDYYLTYRSHYGDLQFLHAMASGDGEPAATTRHRALLWAEFAYLVATGRLDPETKMDRISPVELRDYFEEQSGWTINFLFAYHYQLKGDAHKRMMAAGSLLHMVQDSYSAAHAQRFFEPTAECPNGGIVQFHSYTCQDPSAHKREDLRSAWLQRGFTPTQDPVNVSATLLGYIRQDADWNIVRDYLEGTVFCLAEDARNASPGDYAMAAESVRLPAKCKH</sequence>
<dbReference type="RefSeq" id="WP_345304464.1">
    <property type="nucleotide sequence ID" value="NZ_BAABJE010000018.1"/>
</dbReference>
<feature type="signal peptide" evidence="1">
    <location>
        <begin position="1"/>
        <end position="22"/>
    </location>
</feature>
<proteinExistence type="predicted"/>